<dbReference type="GO" id="GO:0016020">
    <property type="term" value="C:membrane"/>
    <property type="evidence" value="ECO:0007669"/>
    <property type="project" value="UniProtKB-SubCell"/>
</dbReference>
<name>A0ABD3R7Z8_9STRA</name>
<evidence type="ECO:0000313" key="9">
    <source>
        <dbReference type="Proteomes" id="UP001530377"/>
    </source>
</evidence>
<feature type="transmembrane region" description="Helical" evidence="6">
    <location>
        <begin position="327"/>
        <end position="344"/>
    </location>
</feature>
<dbReference type="SUPFAM" id="SSF103473">
    <property type="entry name" value="MFS general substrate transporter"/>
    <property type="match status" value="1"/>
</dbReference>
<dbReference type="PANTHER" id="PTHR16172">
    <property type="entry name" value="MAJOR FACILITATOR SUPERFAMILY DOMAIN-CONTAINING PROTEIN 6-LIKE"/>
    <property type="match status" value="1"/>
</dbReference>
<dbReference type="AlphaFoldDB" id="A0ABD3R7Z8"/>
<comment type="caution">
    <text evidence="8">The sequence shown here is derived from an EMBL/GenBank/DDBJ whole genome shotgun (WGS) entry which is preliminary data.</text>
</comment>
<evidence type="ECO:0000256" key="1">
    <source>
        <dbReference type="ARBA" id="ARBA00004141"/>
    </source>
</evidence>
<feature type="transmembrane region" description="Helical" evidence="6">
    <location>
        <begin position="272"/>
        <end position="290"/>
    </location>
</feature>
<keyword evidence="4 6" id="KW-1133">Transmembrane helix</keyword>
<dbReference type="PANTHER" id="PTHR16172:SF41">
    <property type="entry name" value="MAJOR FACILITATOR SUPERFAMILY DOMAIN-CONTAINING PROTEIN 6-LIKE"/>
    <property type="match status" value="1"/>
</dbReference>
<protein>
    <recommendedName>
        <fullName evidence="7">Major facilitator superfamily associated domain-containing protein</fullName>
    </recommendedName>
</protein>
<accession>A0ABD3R7Z8</accession>
<comment type="subcellular location">
    <subcellularLocation>
        <location evidence="1">Membrane</location>
        <topology evidence="1">Multi-pass membrane protein</topology>
    </subcellularLocation>
</comment>
<keyword evidence="5 6" id="KW-0472">Membrane</keyword>
<dbReference type="Gene3D" id="1.20.1250.20">
    <property type="entry name" value="MFS general substrate transporter like domains"/>
    <property type="match status" value="1"/>
</dbReference>
<feature type="transmembrane region" description="Helical" evidence="6">
    <location>
        <begin position="199"/>
        <end position="221"/>
    </location>
</feature>
<gene>
    <name evidence="8" type="ORF">ACHAXA_005103</name>
</gene>
<evidence type="ECO:0000256" key="5">
    <source>
        <dbReference type="ARBA" id="ARBA00023136"/>
    </source>
</evidence>
<dbReference type="EMBL" id="JALLPB020000462">
    <property type="protein sequence ID" value="KAL3808892.1"/>
    <property type="molecule type" value="Genomic_DNA"/>
</dbReference>
<feature type="domain" description="Major facilitator superfamily associated" evidence="7">
    <location>
        <begin position="114"/>
        <end position="411"/>
    </location>
</feature>
<organism evidence="8 9">
    <name type="scientific">Cyclostephanos tholiformis</name>
    <dbReference type="NCBI Taxonomy" id="382380"/>
    <lineage>
        <taxon>Eukaryota</taxon>
        <taxon>Sar</taxon>
        <taxon>Stramenopiles</taxon>
        <taxon>Ochrophyta</taxon>
        <taxon>Bacillariophyta</taxon>
        <taxon>Coscinodiscophyceae</taxon>
        <taxon>Thalassiosirophycidae</taxon>
        <taxon>Stephanodiscales</taxon>
        <taxon>Stephanodiscaceae</taxon>
        <taxon>Cyclostephanos</taxon>
    </lineage>
</organism>
<feature type="transmembrane region" description="Helical" evidence="6">
    <location>
        <begin position="96"/>
        <end position="116"/>
    </location>
</feature>
<feature type="transmembrane region" description="Helical" evidence="6">
    <location>
        <begin position="350"/>
        <end position="367"/>
    </location>
</feature>
<keyword evidence="9" id="KW-1185">Reference proteome</keyword>
<dbReference type="InterPro" id="IPR051717">
    <property type="entry name" value="MFS_MFSD6"/>
</dbReference>
<evidence type="ECO:0000256" key="2">
    <source>
        <dbReference type="ARBA" id="ARBA00005241"/>
    </source>
</evidence>
<evidence type="ECO:0000256" key="6">
    <source>
        <dbReference type="SAM" id="Phobius"/>
    </source>
</evidence>
<feature type="transmembrane region" description="Helical" evidence="6">
    <location>
        <begin position="57"/>
        <end position="76"/>
    </location>
</feature>
<sequence>MSYTPKIGNREESRSFITAFRPRLLYSTTFLWSALTCGRLTAPMLEQLTPRFTESVIEFTFLLHCAIVACIAWYGGSLADVQERKSSSWGWGRLKVLGSALSIGTLAFLGHCLPGYMRGIFPNESSIWVLAWHLIMRSIYAVAFGILQPCLDGLTLAHLDCIKGASTSDFGKERVYGAFWWSVGSLAAKMGIEYYGFGAIYALLGMSILAFYLSAIIYLWGLNRDNTGAFKPDGLKVARRQRNHQHESNPTSENDVVLSNSMLLSMVVQSRYGRALLFFIFMLAIGLSGFNEPDVFFDVLAASSTWMQIPMYCCAPFFLKRYGPGRLLINVGVAYVVCVIGSTLVTESEIVHVLILEALHAFFYAGYNSGGVELMARMTPEGHKSSGQGILAAFTYCGIVSGIIFGGYIHRSKLMFVTGSIGLVVALVAELFCDKELSQNENESPTGLEGKLPDELCPLIKSDSLISTGSEFADEITEGYMRKLKYDSLQKYVKDW</sequence>
<evidence type="ECO:0000256" key="4">
    <source>
        <dbReference type="ARBA" id="ARBA00022989"/>
    </source>
</evidence>
<comment type="similarity">
    <text evidence="2">Belongs to the major facilitator superfamily. MFSD6 family.</text>
</comment>
<dbReference type="InterPro" id="IPR024989">
    <property type="entry name" value="MFS_assoc_dom"/>
</dbReference>
<reference evidence="8 9" key="1">
    <citation type="submission" date="2024-10" db="EMBL/GenBank/DDBJ databases">
        <title>Updated reference genomes for cyclostephanoid diatoms.</title>
        <authorList>
            <person name="Roberts W.R."/>
            <person name="Alverson A.J."/>
        </authorList>
    </citation>
    <scope>NUCLEOTIDE SEQUENCE [LARGE SCALE GENOMIC DNA]</scope>
    <source>
        <strain evidence="8 9">AJA228-03</strain>
    </source>
</reference>
<proteinExistence type="inferred from homology"/>
<evidence type="ECO:0000313" key="8">
    <source>
        <dbReference type="EMBL" id="KAL3808892.1"/>
    </source>
</evidence>
<evidence type="ECO:0000259" key="7">
    <source>
        <dbReference type="Pfam" id="PF12832"/>
    </source>
</evidence>
<feature type="transmembrane region" description="Helical" evidence="6">
    <location>
        <begin position="388"/>
        <end position="408"/>
    </location>
</feature>
<keyword evidence="3 6" id="KW-0812">Transmembrane</keyword>
<dbReference type="InterPro" id="IPR036259">
    <property type="entry name" value="MFS_trans_sf"/>
</dbReference>
<feature type="transmembrane region" description="Helical" evidence="6">
    <location>
        <begin position="128"/>
        <end position="147"/>
    </location>
</feature>
<dbReference type="Pfam" id="PF12832">
    <property type="entry name" value="MFS_1_like"/>
    <property type="match status" value="1"/>
</dbReference>
<evidence type="ECO:0000256" key="3">
    <source>
        <dbReference type="ARBA" id="ARBA00022692"/>
    </source>
</evidence>
<dbReference type="Proteomes" id="UP001530377">
    <property type="component" value="Unassembled WGS sequence"/>
</dbReference>